<comment type="caution">
    <text evidence="1">The sequence shown here is derived from an EMBL/GenBank/DDBJ whole genome shotgun (WGS) entry which is preliminary data.</text>
</comment>
<dbReference type="EMBL" id="AUZM01000070">
    <property type="protein sequence ID" value="ERT05037.1"/>
    <property type="molecule type" value="Genomic_DNA"/>
</dbReference>
<keyword evidence="2" id="KW-1185">Reference proteome</keyword>
<protein>
    <recommendedName>
        <fullName evidence="3">DUF2993 domain-containing protein</fullName>
    </recommendedName>
</protein>
<dbReference type="AlphaFoldDB" id="U7QCW6"/>
<dbReference type="Proteomes" id="UP000017127">
    <property type="component" value="Unassembled WGS sequence"/>
</dbReference>
<dbReference type="Pfam" id="PF11209">
    <property type="entry name" value="LmeA"/>
    <property type="match status" value="1"/>
</dbReference>
<proteinExistence type="predicted"/>
<gene>
    <name evidence="1" type="ORF">M595_5019</name>
</gene>
<name>U7QCW6_9CYAN</name>
<accession>U7QCW6</accession>
<sequence length="247" mass="27355">MHSQSMSSTETSSKQLVGKVLSRAVKLWLRSQVEQIDDLDIKILGNNRSILTGHISQVTVWTAYAVYRGLHLTQVDLCASGIHINIGQVLKGKPLKLLKSFPVDCQVCLLSADLNTSLQAPSLTNAITKFLLPLIQSQNPKNCNLSFPNDIKSLQNLQMVLGQDQLTLTAEMLSTNDELTPFCFHSELYLASPTELLLASPHLELPQQQQHCDLDNMTIDLGTDVNLQQLSISPEQLQMKGEIKVNP</sequence>
<organism evidence="1 2">
    <name type="scientific">Lyngbya aestuarii BL J</name>
    <dbReference type="NCBI Taxonomy" id="1348334"/>
    <lineage>
        <taxon>Bacteria</taxon>
        <taxon>Bacillati</taxon>
        <taxon>Cyanobacteriota</taxon>
        <taxon>Cyanophyceae</taxon>
        <taxon>Oscillatoriophycideae</taxon>
        <taxon>Oscillatoriales</taxon>
        <taxon>Microcoleaceae</taxon>
        <taxon>Lyngbya</taxon>
    </lineage>
</organism>
<dbReference type="InterPro" id="IPR021373">
    <property type="entry name" value="DUF2993"/>
</dbReference>
<evidence type="ECO:0000313" key="1">
    <source>
        <dbReference type="EMBL" id="ERT05037.1"/>
    </source>
</evidence>
<evidence type="ECO:0008006" key="3">
    <source>
        <dbReference type="Google" id="ProtNLM"/>
    </source>
</evidence>
<reference evidence="1 2" key="1">
    <citation type="journal article" date="2013" name="Front. Microbiol.">
        <title>Comparative genomic analyses of the cyanobacterium, Lyngbya aestuarii BL J, a powerful hydrogen producer.</title>
        <authorList>
            <person name="Kothari A."/>
            <person name="Vaughn M."/>
            <person name="Garcia-Pichel F."/>
        </authorList>
    </citation>
    <scope>NUCLEOTIDE SEQUENCE [LARGE SCALE GENOMIC DNA]</scope>
    <source>
        <strain evidence="1 2">BL J</strain>
    </source>
</reference>
<evidence type="ECO:0000313" key="2">
    <source>
        <dbReference type="Proteomes" id="UP000017127"/>
    </source>
</evidence>